<name>A0AAD7K8E0_9AGAR</name>
<organism evidence="1 2">
    <name type="scientific">Mycena metata</name>
    <dbReference type="NCBI Taxonomy" id="1033252"/>
    <lineage>
        <taxon>Eukaryota</taxon>
        <taxon>Fungi</taxon>
        <taxon>Dikarya</taxon>
        <taxon>Basidiomycota</taxon>
        <taxon>Agaricomycotina</taxon>
        <taxon>Agaricomycetes</taxon>
        <taxon>Agaricomycetidae</taxon>
        <taxon>Agaricales</taxon>
        <taxon>Marasmiineae</taxon>
        <taxon>Mycenaceae</taxon>
        <taxon>Mycena</taxon>
    </lineage>
</organism>
<protein>
    <recommendedName>
        <fullName evidence="3">F-box domain-containing protein</fullName>
    </recommendedName>
</protein>
<dbReference type="AlphaFoldDB" id="A0AAD7K8E0"/>
<keyword evidence="2" id="KW-1185">Reference proteome</keyword>
<dbReference type="Gene3D" id="3.80.10.10">
    <property type="entry name" value="Ribonuclease Inhibitor"/>
    <property type="match status" value="1"/>
</dbReference>
<accession>A0AAD7K8E0</accession>
<sequence>MNPAFLDLLETNTPPTAQQATEIRNLLAGQESYLYLDTAPTSDDDLEYFILLRSELFQRLNAALSHMRTFPPEILGLIFIFCRDVDYEYADYPFVVVRNSPMVLTHVCSRWRTVADSTPRLWSTLRFPKSAFKDDGGPPVLQQMLDRSRNLPLGITVQSMPTEQCDSCGFRHILDSDFGETRWLDIVWALHRRLESIDLDLTSEEPARYYCPQQTVFPILSSLNLSLPGNDEAPLVEILESFRNAPALRSLKLHTDNSWDYCLLANFPWSQLTTINLALPVSVEGVRDLLIRCPALEVVILPSLWDLDDLSDDPPPPPLPMVTTLPNLRRLEAAIRGIGIFFVLDALSLPALDSFSLSTPENPTVGFLALQARSQFPLAHFSLSSIKDLTPEQLFSMLRPLAPTLRTLDVKDCACVTNRLFTLLKDPEPQVRLPHLTRLSIYPIALLNGEIIADAVEFIWTSSQHPSEDAAFPKLRAVCLSARRWSRPVFGEDVERRLAALRAAGFLVDDDRW</sequence>
<gene>
    <name evidence="1" type="ORF">B0H16DRAFT_1501908</name>
</gene>
<evidence type="ECO:0008006" key="3">
    <source>
        <dbReference type="Google" id="ProtNLM"/>
    </source>
</evidence>
<comment type="caution">
    <text evidence="1">The sequence shown here is derived from an EMBL/GenBank/DDBJ whole genome shotgun (WGS) entry which is preliminary data.</text>
</comment>
<dbReference type="EMBL" id="JARKIB010000006">
    <property type="protein sequence ID" value="KAJ7779197.1"/>
    <property type="molecule type" value="Genomic_DNA"/>
</dbReference>
<proteinExistence type="predicted"/>
<dbReference type="SUPFAM" id="SSF52047">
    <property type="entry name" value="RNI-like"/>
    <property type="match status" value="1"/>
</dbReference>
<dbReference type="InterPro" id="IPR032675">
    <property type="entry name" value="LRR_dom_sf"/>
</dbReference>
<evidence type="ECO:0000313" key="2">
    <source>
        <dbReference type="Proteomes" id="UP001215598"/>
    </source>
</evidence>
<dbReference type="PANTHER" id="PTHR16134:SF119">
    <property type="entry name" value="AT02038P-RELATED"/>
    <property type="match status" value="1"/>
</dbReference>
<reference evidence="1" key="1">
    <citation type="submission" date="2023-03" db="EMBL/GenBank/DDBJ databases">
        <title>Massive genome expansion in bonnet fungi (Mycena s.s.) driven by repeated elements and novel gene families across ecological guilds.</title>
        <authorList>
            <consortium name="Lawrence Berkeley National Laboratory"/>
            <person name="Harder C.B."/>
            <person name="Miyauchi S."/>
            <person name="Viragh M."/>
            <person name="Kuo A."/>
            <person name="Thoen E."/>
            <person name="Andreopoulos B."/>
            <person name="Lu D."/>
            <person name="Skrede I."/>
            <person name="Drula E."/>
            <person name="Henrissat B."/>
            <person name="Morin E."/>
            <person name="Kohler A."/>
            <person name="Barry K."/>
            <person name="LaButti K."/>
            <person name="Morin E."/>
            <person name="Salamov A."/>
            <person name="Lipzen A."/>
            <person name="Mereny Z."/>
            <person name="Hegedus B."/>
            <person name="Baldrian P."/>
            <person name="Stursova M."/>
            <person name="Weitz H."/>
            <person name="Taylor A."/>
            <person name="Grigoriev I.V."/>
            <person name="Nagy L.G."/>
            <person name="Martin F."/>
            <person name="Kauserud H."/>
        </authorList>
    </citation>
    <scope>NUCLEOTIDE SEQUENCE</scope>
    <source>
        <strain evidence="1">CBHHK182m</strain>
    </source>
</reference>
<evidence type="ECO:0000313" key="1">
    <source>
        <dbReference type="EMBL" id="KAJ7779197.1"/>
    </source>
</evidence>
<dbReference type="Proteomes" id="UP001215598">
    <property type="component" value="Unassembled WGS sequence"/>
</dbReference>
<dbReference type="PANTHER" id="PTHR16134">
    <property type="entry name" value="F-BOX/TPR REPEAT PROTEIN POF3"/>
    <property type="match status" value="1"/>
</dbReference>